<dbReference type="OrthoDB" id="674131at2759"/>
<dbReference type="EMBL" id="JAAALK010000087">
    <property type="protein sequence ID" value="KAG8081709.1"/>
    <property type="molecule type" value="Genomic_DNA"/>
</dbReference>
<name>A0A8J5W6P4_ZIZPA</name>
<protein>
    <submittedName>
        <fullName evidence="2">Uncharacterized protein</fullName>
    </submittedName>
</protein>
<dbReference type="EMBL" id="JAAALK010000288">
    <property type="protein sequence ID" value="KAG8054148.1"/>
    <property type="molecule type" value="Genomic_DNA"/>
</dbReference>
<evidence type="ECO:0000313" key="2">
    <source>
        <dbReference type="EMBL" id="KAG8081709.1"/>
    </source>
</evidence>
<reference evidence="2" key="2">
    <citation type="submission" date="2021-02" db="EMBL/GenBank/DDBJ databases">
        <authorList>
            <person name="Kimball J.A."/>
            <person name="Haas M.W."/>
            <person name="Macchietto M."/>
            <person name="Kono T."/>
            <person name="Duquette J."/>
            <person name="Shao M."/>
        </authorList>
    </citation>
    <scope>NUCLEOTIDE SEQUENCE</scope>
    <source>
        <tissue evidence="2">Fresh leaf tissue</tissue>
    </source>
</reference>
<comment type="caution">
    <text evidence="2">The sequence shown here is derived from an EMBL/GenBank/DDBJ whole genome shotgun (WGS) entry which is preliminary data.</text>
</comment>
<evidence type="ECO:0000313" key="3">
    <source>
        <dbReference type="Proteomes" id="UP000729402"/>
    </source>
</evidence>
<keyword evidence="3" id="KW-1185">Reference proteome</keyword>
<organism evidence="2 3">
    <name type="scientific">Zizania palustris</name>
    <name type="common">Northern wild rice</name>
    <dbReference type="NCBI Taxonomy" id="103762"/>
    <lineage>
        <taxon>Eukaryota</taxon>
        <taxon>Viridiplantae</taxon>
        <taxon>Streptophyta</taxon>
        <taxon>Embryophyta</taxon>
        <taxon>Tracheophyta</taxon>
        <taxon>Spermatophyta</taxon>
        <taxon>Magnoliopsida</taxon>
        <taxon>Liliopsida</taxon>
        <taxon>Poales</taxon>
        <taxon>Poaceae</taxon>
        <taxon>BOP clade</taxon>
        <taxon>Oryzoideae</taxon>
        <taxon>Oryzeae</taxon>
        <taxon>Zizaniinae</taxon>
        <taxon>Zizania</taxon>
    </lineage>
</organism>
<gene>
    <name evidence="1" type="ORF">GUJ93_ZPchr0001g30492</name>
    <name evidence="2" type="ORF">GUJ93_ZPchr0019g2657</name>
</gene>
<sequence length="75" mass="8199">MEADLKSSTARGATKGKVVTVYSSYAANAKNSSAVSVTRIYQPNYSSSIDASNVDDLATAYIVAVRERFKKEQWM</sequence>
<reference evidence="2" key="1">
    <citation type="journal article" date="2021" name="bioRxiv">
        <title>Whole Genome Assembly and Annotation of Northern Wild Rice, Zizania palustris L., Supports a Whole Genome Duplication in the Zizania Genus.</title>
        <authorList>
            <person name="Haas M."/>
            <person name="Kono T."/>
            <person name="Macchietto M."/>
            <person name="Millas R."/>
            <person name="McGilp L."/>
            <person name="Shao M."/>
            <person name="Duquette J."/>
            <person name="Hirsch C.N."/>
            <person name="Kimball J."/>
        </authorList>
    </citation>
    <scope>NUCLEOTIDE SEQUENCE</scope>
    <source>
        <tissue evidence="2">Fresh leaf tissue</tissue>
    </source>
</reference>
<evidence type="ECO:0000313" key="1">
    <source>
        <dbReference type="EMBL" id="KAG8054148.1"/>
    </source>
</evidence>
<dbReference type="Proteomes" id="UP000729402">
    <property type="component" value="Unassembled WGS sequence"/>
</dbReference>
<dbReference type="AlphaFoldDB" id="A0A8J5W6P4"/>
<accession>A0A8J5W6P4</accession>
<proteinExistence type="predicted"/>